<accession>A0A414W1A2</accession>
<dbReference type="EMBL" id="QRJH01000004">
    <property type="protein sequence ID" value="RHH18427.1"/>
    <property type="molecule type" value="Genomic_DNA"/>
</dbReference>
<evidence type="ECO:0000313" key="3">
    <source>
        <dbReference type="Proteomes" id="UP000284024"/>
    </source>
</evidence>
<dbReference type="Proteomes" id="UP000284024">
    <property type="component" value="Unassembled WGS sequence"/>
</dbReference>
<evidence type="ECO:0000259" key="1">
    <source>
        <dbReference type="Pfam" id="PF04991"/>
    </source>
</evidence>
<feature type="domain" description="LicD/FKTN/FKRP nucleotidyltransferase" evidence="1">
    <location>
        <begin position="25"/>
        <end position="233"/>
    </location>
</feature>
<sequence>MSSYEENRQIHNDLLVILKKFDDICRTNGIKYSLHGGTLLGCIRESGFIPWDDDVDVSMTRSEFNKIKRVLGNNNDLIIDEETNPFPQVWLEINNREPVWLDIFVWDYISENKLLQKLKIAIMCFFLAFLKTPKTMHLSTNSKKYTGIKHIVICLIYLLGRLFPNGIKHSWANWFEQRITGNHKYIHRSNDLYAGMKLILPSYVMDEYEDKEFEGEILMVSKYYQEILTSSYGSNYMTPVKMTGNEVITHALARKLH</sequence>
<dbReference type="RefSeq" id="WP_118034779.1">
    <property type="nucleotide sequence ID" value="NZ_QRJH01000004.1"/>
</dbReference>
<comment type="caution">
    <text evidence="2">The sequence shown here is derived from an EMBL/GenBank/DDBJ whole genome shotgun (WGS) entry which is preliminary data.</text>
</comment>
<protein>
    <recommendedName>
        <fullName evidence="1">LicD/FKTN/FKRP nucleotidyltransferase domain-containing protein</fullName>
    </recommendedName>
</protein>
<dbReference type="InterPro" id="IPR007074">
    <property type="entry name" value="LicD/FKTN/FKRP_NTP_transf"/>
</dbReference>
<dbReference type="InterPro" id="IPR052942">
    <property type="entry name" value="LPS_cholinephosphotransferase"/>
</dbReference>
<dbReference type="PANTHER" id="PTHR43404:SF2">
    <property type="entry name" value="LIPOPOLYSACCHARIDE CHOLINEPHOSPHOTRANSFERASE LICD"/>
    <property type="match status" value="1"/>
</dbReference>
<dbReference type="PANTHER" id="PTHR43404">
    <property type="entry name" value="LIPOPOLYSACCHARIDE CHOLINEPHOSPHOTRANSFERASE LICD"/>
    <property type="match status" value="1"/>
</dbReference>
<dbReference type="GO" id="GO:0009100">
    <property type="term" value="P:glycoprotein metabolic process"/>
    <property type="evidence" value="ECO:0007669"/>
    <property type="project" value="UniProtKB-ARBA"/>
</dbReference>
<name>A0A414W1A2_9FIRM</name>
<dbReference type="AlphaFoldDB" id="A0A414W1A2"/>
<gene>
    <name evidence="2" type="ORF">DW222_08760</name>
</gene>
<evidence type="ECO:0000313" key="2">
    <source>
        <dbReference type="EMBL" id="RHH18427.1"/>
    </source>
</evidence>
<proteinExistence type="predicted"/>
<reference evidence="2 3" key="1">
    <citation type="submission" date="2018-08" db="EMBL/GenBank/DDBJ databases">
        <title>A genome reference for cultivated species of the human gut microbiota.</title>
        <authorList>
            <person name="Zou Y."/>
            <person name="Xue W."/>
            <person name="Luo G."/>
        </authorList>
    </citation>
    <scope>NUCLEOTIDE SEQUENCE [LARGE SCALE GENOMIC DNA]</scope>
    <source>
        <strain evidence="2 3">AM18-2AC</strain>
    </source>
</reference>
<organism evidence="2 3">
    <name type="scientific">Blautia obeum</name>
    <dbReference type="NCBI Taxonomy" id="40520"/>
    <lineage>
        <taxon>Bacteria</taxon>
        <taxon>Bacillati</taxon>
        <taxon>Bacillota</taxon>
        <taxon>Clostridia</taxon>
        <taxon>Lachnospirales</taxon>
        <taxon>Lachnospiraceae</taxon>
        <taxon>Blautia</taxon>
    </lineage>
</organism>
<dbReference type="Pfam" id="PF04991">
    <property type="entry name" value="LicD"/>
    <property type="match status" value="1"/>
</dbReference>